<dbReference type="PANTHER" id="PTHR23172">
    <property type="entry name" value="AUXILIN/CYCLIN G-ASSOCIATED KINASE-RELATED"/>
    <property type="match status" value="1"/>
</dbReference>
<feature type="region of interest" description="Disordered" evidence="2">
    <location>
        <begin position="251"/>
        <end position="347"/>
    </location>
</feature>
<dbReference type="GO" id="GO:0072583">
    <property type="term" value="P:clathrin-dependent endocytosis"/>
    <property type="evidence" value="ECO:0007669"/>
    <property type="project" value="TreeGrafter"/>
</dbReference>
<dbReference type="Gene3D" id="1.25.40.10">
    <property type="entry name" value="Tetratricopeptide repeat domain"/>
    <property type="match status" value="1"/>
</dbReference>
<proteinExistence type="predicted"/>
<dbReference type="SUPFAM" id="SSF48452">
    <property type="entry name" value="TPR-like"/>
    <property type="match status" value="1"/>
</dbReference>
<dbReference type="GO" id="GO:0072318">
    <property type="term" value="P:clathrin coat disassembly"/>
    <property type="evidence" value="ECO:0007669"/>
    <property type="project" value="TreeGrafter"/>
</dbReference>
<dbReference type="SUPFAM" id="SSF46565">
    <property type="entry name" value="Chaperone J-domain"/>
    <property type="match status" value="1"/>
</dbReference>
<feature type="compositionally biased region" description="Low complexity" evidence="2">
    <location>
        <begin position="72"/>
        <end position="96"/>
    </location>
</feature>
<evidence type="ECO:0000313" key="4">
    <source>
        <dbReference type="EMBL" id="ORZ05183.1"/>
    </source>
</evidence>
<feature type="region of interest" description="Disordered" evidence="2">
    <location>
        <begin position="382"/>
        <end position="444"/>
    </location>
</feature>
<feature type="compositionally biased region" description="Low complexity" evidence="2">
    <location>
        <begin position="288"/>
        <end position="304"/>
    </location>
</feature>
<evidence type="ECO:0000259" key="3">
    <source>
        <dbReference type="PROSITE" id="PS50030"/>
    </source>
</evidence>
<dbReference type="EMBL" id="MCFF01000052">
    <property type="protein sequence ID" value="ORZ05183.1"/>
    <property type="molecule type" value="Genomic_DNA"/>
</dbReference>
<dbReference type="STRING" id="64571.A0A1Y2GA04"/>
<dbReference type="GeneID" id="33563519"/>
<dbReference type="InterPro" id="IPR036869">
    <property type="entry name" value="J_dom_sf"/>
</dbReference>
<dbReference type="RefSeq" id="XP_021876958.1">
    <property type="nucleotide sequence ID" value="XM_022021675.1"/>
</dbReference>
<dbReference type="InterPro" id="IPR009060">
    <property type="entry name" value="UBA-like_sf"/>
</dbReference>
<organism evidence="4 5">
    <name type="scientific">Lobosporangium transversale</name>
    <dbReference type="NCBI Taxonomy" id="64571"/>
    <lineage>
        <taxon>Eukaryota</taxon>
        <taxon>Fungi</taxon>
        <taxon>Fungi incertae sedis</taxon>
        <taxon>Mucoromycota</taxon>
        <taxon>Mortierellomycotina</taxon>
        <taxon>Mortierellomycetes</taxon>
        <taxon>Mortierellales</taxon>
        <taxon>Mortierellaceae</taxon>
        <taxon>Lobosporangium</taxon>
    </lineage>
</organism>
<feature type="compositionally biased region" description="Low complexity" evidence="2">
    <location>
        <begin position="15"/>
        <end position="24"/>
    </location>
</feature>
<feature type="compositionally biased region" description="Low complexity" evidence="2">
    <location>
        <begin position="677"/>
        <end position="694"/>
    </location>
</feature>
<dbReference type="GO" id="GO:0030276">
    <property type="term" value="F:clathrin binding"/>
    <property type="evidence" value="ECO:0007669"/>
    <property type="project" value="TreeGrafter"/>
</dbReference>
<dbReference type="InterPro" id="IPR015940">
    <property type="entry name" value="UBA"/>
</dbReference>
<dbReference type="AlphaFoldDB" id="A0A1Y2GA04"/>
<reference evidence="4 5" key="1">
    <citation type="submission" date="2016-07" db="EMBL/GenBank/DDBJ databases">
        <title>Pervasive Adenine N6-methylation of Active Genes in Fungi.</title>
        <authorList>
            <consortium name="DOE Joint Genome Institute"/>
            <person name="Mondo S.J."/>
            <person name="Dannebaum R.O."/>
            <person name="Kuo R.C."/>
            <person name="Labutti K."/>
            <person name="Haridas S."/>
            <person name="Kuo A."/>
            <person name="Salamov A."/>
            <person name="Ahrendt S.R."/>
            <person name="Lipzen A."/>
            <person name="Sullivan W."/>
            <person name="Andreopoulos W.B."/>
            <person name="Clum A."/>
            <person name="Lindquist E."/>
            <person name="Daum C."/>
            <person name="Ramamoorthy G.K."/>
            <person name="Gryganskyi A."/>
            <person name="Culley D."/>
            <person name="Magnuson J.K."/>
            <person name="James T.Y."/>
            <person name="O'Malley M.A."/>
            <person name="Stajich J.E."/>
            <person name="Spatafora J.W."/>
            <person name="Visel A."/>
            <person name="Grigoriev I.V."/>
        </authorList>
    </citation>
    <scope>NUCLEOTIDE SEQUENCE [LARGE SCALE GENOMIC DNA]</scope>
    <source>
        <strain evidence="4 5">NRRL 3116</strain>
    </source>
</reference>
<name>A0A1Y2GA04_9FUNG</name>
<evidence type="ECO:0000256" key="1">
    <source>
        <dbReference type="PROSITE-ProRule" id="PRU00339"/>
    </source>
</evidence>
<dbReference type="InParanoid" id="A0A1Y2GA04"/>
<dbReference type="Gene3D" id="1.10.8.10">
    <property type="entry name" value="DNA helicase RuvA subunit, C-terminal domain"/>
    <property type="match status" value="1"/>
</dbReference>
<feature type="region of interest" description="Disordered" evidence="2">
    <location>
        <begin position="130"/>
        <end position="227"/>
    </location>
</feature>
<feature type="compositionally biased region" description="Low complexity" evidence="2">
    <location>
        <begin position="159"/>
        <end position="179"/>
    </location>
</feature>
<feature type="region of interest" description="Disordered" evidence="2">
    <location>
        <begin position="588"/>
        <end position="715"/>
    </location>
</feature>
<evidence type="ECO:0000256" key="2">
    <source>
        <dbReference type="SAM" id="MobiDB-lite"/>
    </source>
</evidence>
<dbReference type="InterPro" id="IPR011990">
    <property type="entry name" value="TPR-like_helical_dom_sf"/>
</dbReference>
<dbReference type="InterPro" id="IPR033864">
    <property type="entry name" value="UBA2_scUBP14-like"/>
</dbReference>
<dbReference type="GO" id="GO:0031982">
    <property type="term" value="C:vesicle"/>
    <property type="evidence" value="ECO:0007669"/>
    <property type="project" value="TreeGrafter"/>
</dbReference>
<comment type="caution">
    <text evidence="4">The sequence shown here is derived from an EMBL/GenBank/DDBJ whole genome shotgun (WGS) entry which is preliminary data.</text>
</comment>
<dbReference type="CDD" id="cd14298">
    <property type="entry name" value="UBA2_scUBP14_like"/>
    <property type="match status" value="1"/>
</dbReference>
<dbReference type="PANTHER" id="PTHR23172:SF19">
    <property type="entry name" value="J DOMAIN-CONTAINING PROTEIN"/>
    <property type="match status" value="1"/>
</dbReference>
<dbReference type="FunCoup" id="A0A1Y2GA04">
    <property type="interactions" value="65"/>
</dbReference>
<keyword evidence="5" id="KW-1185">Reference proteome</keyword>
<dbReference type="SMART" id="SM00165">
    <property type="entry name" value="UBA"/>
    <property type="match status" value="1"/>
</dbReference>
<feature type="region of interest" description="Disordered" evidence="2">
    <location>
        <begin position="482"/>
        <end position="543"/>
    </location>
</feature>
<dbReference type="InterPro" id="IPR019734">
    <property type="entry name" value="TPR_rpt"/>
</dbReference>
<dbReference type="Gene3D" id="1.10.287.110">
    <property type="entry name" value="DnaJ domain"/>
    <property type="match status" value="1"/>
</dbReference>
<feature type="domain" description="UBA" evidence="3">
    <location>
        <begin position="439"/>
        <end position="478"/>
    </location>
</feature>
<feature type="compositionally biased region" description="Basic and acidic residues" evidence="2">
    <location>
        <begin position="384"/>
        <end position="396"/>
    </location>
</feature>
<feature type="compositionally biased region" description="Pro residues" evidence="2">
    <location>
        <begin position="704"/>
        <end position="713"/>
    </location>
</feature>
<feature type="compositionally biased region" description="Polar residues" evidence="2">
    <location>
        <begin position="218"/>
        <end position="227"/>
    </location>
</feature>
<feature type="compositionally biased region" description="Polar residues" evidence="2">
    <location>
        <begin position="526"/>
        <end position="541"/>
    </location>
</feature>
<gene>
    <name evidence="4" type="ORF">BCR41DRAFT_327847</name>
</gene>
<dbReference type="SMART" id="SM00028">
    <property type="entry name" value="TPR"/>
    <property type="match status" value="3"/>
</dbReference>
<dbReference type="OrthoDB" id="1717591at2759"/>
<sequence>MDDLLGLSWDNKGSTTTTTTTTTTSGVAGWSNNVKPSPPPPTVKPAHLQMGLNKTGLTPTPVTSASSYLNNNNTRGTNMGMGLSSSSASTTTSTTTSKKRADEVFESLMPSFGQNAASNISKSLDSMSLEERRRYDQQRQQFPSASSIGGPFNLGNHNSRSNSPAPSSSSLSSSSFSQSIRPAFTPPVNGASALVSTSAPRGNGSGSAAGPSKPIATASPQPAAQAFTSSIPKLQQPQPALPQQQTAFLGHQKPAGAGTGAGLMASPSGLGRSLSPSMTPLQPERSNASSPSTSTKASTPTAPKDPFGALLGDQISSRSSPSLKDQSLDSIRYNTPPPGQTVQSTKAIDPWDLDFLANATTSKPAQPAPASSNDIIDLGVFEKAPPEKTSPNRDSTDALNSFIGKKPSPVAPSPHTSPSASRKESPVKSPRSPLKSQSKEDEDIAQIVSMGFSVDRAKRALSIGGGDIEAAIEYLVQIDETESQSPSGTLKNRARERGHYRDDSDPSLDGRRRRNDSQSRQGHHGQASQRTQDLTRAQQLQQHKDKIIGQASVFGMSVLSKANEIYKQGRDKAQALIEEMTIEEPQSAATRRFEWIDDERGPGGYKDSDSEEDEVYRGRRQREQEQRRQKEQQQYQERTSRPRQEKETFEDTYVSSARKGGLSSSKNQKPLFPMGDSLNNLPSSSKSSTSGKPPSNRPLAIAHSPPPVPPKLSRPPRILVQASNQQMVESNRFKEKGNEAFKLGQFGQAAEFYAQASRALPSNHILLVVTQNNRAAALLKIGEYRETVSECDRSILLVQGPDGQGHLDALPPDTGVNLKDQLGKALMRRATAYENLEKYKEARDDWAKLRELDPGHRNAAEGHRRCEKALAVMAGGGEVPAQAPANKTVSSSSSASRSNVLGVTMSSKQDIFVVHQQSHSEARMKVDLGKSQGVSKLRQTAAQQEKEDDEKLKLRDQVDMKTTMWKSGKEDNVRALIASLGSVLWEGAGWKPVGMHELVTPQQVKIKYMRAIGKVHPDKLNSSTTVEQRMMANTIFSTLNSAWDAFKAQNNMQ</sequence>
<feature type="compositionally biased region" description="Basic and acidic residues" evidence="2">
    <location>
        <begin position="591"/>
        <end position="601"/>
    </location>
</feature>
<feature type="compositionally biased region" description="Basic and acidic residues" evidence="2">
    <location>
        <begin position="638"/>
        <end position="649"/>
    </location>
</feature>
<dbReference type="PROSITE" id="PS50005">
    <property type="entry name" value="TPR"/>
    <property type="match status" value="1"/>
</dbReference>
<feature type="region of interest" description="Disordered" evidence="2">
    <location>
        <begin position="72"/>
        <end position="99"/>
    </location>
</feature>
<feature type="compositionally biased region" description="Polar residues" evidence="2">
    <location>
        <begin position="278"/>
        <end position="287"/>
    </location>
</feature>
<feature type="compositionally biased region" description="Basic and acidic residues" evidence="2">
    <location>
        <begin position="493"/>
        <end position="510"/>
    </location>
</feature>
<dbReference type="SUPFAM" id="SSF46934">
    <property type="entry name" value="UBA-like"/>
    <property type="match status" value="1"/>
</dbReference>
<protein>
    <recommendedName>
        <fullName evidence="3">UBA domain-containing protein</fullName>
    </recommendedName>
</protein>
<dbReference type="Proteomes" id="UP000193648">
    <property type="component" value="Unassembled WGS sequence"/>
</dbReference>
<feature type="compositionally biased region" description="Polar residues" evidence="2">
    <location>
        <begin position="314"/>
        <end position="333"/>
    </location>
</feature>
<dbReference type="PROSITE" id="PS50030">
    <property type="entry name" value="UBA"/>
    <property type="match status" value="1"/>
</dbReference>
<evidence type="ECO:0000313" key="5">
    <source>
        <dbReference type="Proteomes" id="UP000193648"/>
    </source>
</evidence>
<feature type="region of interest" description="Disordered" evidence="2">
    <location>
        <begin position="1"/>
        <end position="44"/>
    </location>
</feature>
<dbReference type="Pfam" id="PF00627">
    <property type="entry name" value="UBA"/>
    <property type="match status" value="1"/>
</dbReference>
<feature type="compositionally biased region" description="Basic and acidic residues" evidence="2">
    <location>
        <begin position="615"/>
        <end position="631"/>
    </location>
</feature>
<feature type="repeat" description="TPR" evidence="1">
    <location>
        <begin position="823"/>
        <end position="856"/>
    </location>
</feature>
<dbReference type="FunFam" id="1.10.287.110:FF:000002">
    <property type="entry name" value="putative tyrosine-protein phosphatase auxilin isoform X2"/>
    <property type="match status" value="1"/>
</dbReference>
<feature type="compositionally biased region" description="Low complexity" evidence="2">
    <location>
        <begin position="266"/>
        <end position="277"/>
    </location>
</feature>
<dbReference type="GO" id="GO:0005737">
    <property type="term" value="C:cytoplasm"/>
    <property type="evidence" value="ECO:0007669"/>
    <property type="project" value="TreeGrafter"/>
</dbReference>
<accession>A0A1Y2GA04</accession>
<keyword evidence="1" id="KW-0802">TPR repeat</keyword>